<keyword evidence="2" id="KW-1185">Reference proteome</keyword>
<gene>
    <name evidence="1" type="ORF">SLEP1_g48428</name>
</gene>
<evidence type="ECO:0000313" key="2">
    <source>
        <dbReference type="Proteomes" id="UP001054252"/>
    </source>
</evidence>
<comment type="caution">
    <text evidence="1">The sequence shown here is derived from an EMBL/GenBank/DDBJ whole genome shotgun (WGS) entry which is preliminary data.</text>
</comment>
<dbReference type="Proteomes" id="UP001054252">
    <property type="component" value="Unassembled WGS sequence"/>
</dbReference>
<dbReference type="PANTHER" id="PTHR48411:SF1">
    <property type="entry name" value="OS01G0948300 PROTEIN"/>
    <property type="match status" value="1"/>
</dbReference>
<dbReference type="AlphaFoldDB" id="A0AAV5LVW9"/>
<accession>A0AAV5LVW9</accession>
<proteinExistence type="predicted"/>
<dbReference type="EMBL" id="BPVZ01000144">
    <property type="protein sequence ID" value="GKV40826.1"/>
    <property type="molecule type" value="Genomic_DNA"/>
</dbReference>
<name>A0AAV5LVW9_9ROSI</name>
<protein>
    <submittedName>
        <fullName evidence="1">Uncharacterized protein</fullName>
    </submittedName>
</protein>
<sequence>MQTHAYHFPSSVPPPQSLPPSLRGCLKPQVVIVMLSKLILEDQVCKPPTVPLGGHKEGEVKIPEFVQNHDDILEHRPLTDYGIELYPLHLTDVPSVAYSFGRNEERWTSREFLS</sequence>
<dbReference type="PANTHER" id="PTHR48411">
    <property type="entry name" value="OS01G0948300 PROTEIN"/>
    <property type="match status" value="1"/>
</dbReference>
<evidence type="ECO:0000313" key="1">
    <source>
        <dbReference type="EMBL" id="GKV40826.1"/>
    </source>
</evidence>
<reference evidence="1 2" key="1">
    <citation type="journal article" date="2021" name="Commun. Biol.">
        <title>The genome of Shorea leprosula (Dipterocarpaceae) highlights the ecological relevance of drought in aseasonal tropical rainforests.</title>
        <authorList>
            <person name="Ng K.K.S."/>
            <person name="Kobayashi M.J."/>
            <person name="Fawcett J.A."/>
            <person name="Hatakeyama M."/>
            <person name="Paape T."/>
            <person name="Ng C.H."/>
            <person name="Ang C.C."/>
            <person name="Tnah L.H."/>
            <person name="Lee C.T."/>
            <person name="Nishiyama T."/>
            <person name="Sese J."/>
            <person name="O'Brien M.J."/>
            <person name="Copetti D."/>
            <person name="Mohd Noor M.I."/>
            <person name="Ong R.C."/>
            <person name="Putra M."/>
            <person name="Sireger I.Z."/>
            <person name="Indrioko S."/>
            <person name="Kosugi Y."/>
            <person name="Izuno A."/>
            <person name="Isagi Y."/>
            <person name="Lee S.L."/>
            <person name="Shimizu K.K."/>
        </authorList>
    </citation>
    <scope>NUCLEOTIDE SEQUENCE [LARGE SCALE GENOMIC DNA]</scope>
    <source>
        <strain evidence="1">214</strain>
    </source>
</reference>
<organism evidence="1 2">
    <name type="scientific">Rubroshorea leprosula</name>
    <dbReference type="NCBI Taxonomy" id="152421"/>
    <lineage>
        <taxon>Eukaryota</taxon>
        <taxon>Viridiplantae</taxon>
        <taxon>Streptophyta</taxon>
        <taxon>Embryophyta</taxon>
        <taxon>Tracheophyta</taxon>
        <taxon>Spermatophyta</taxon>
        <taxon>Magnoliopsida</taxon>
        <taxon>eudicotyledons</taxon>
        <taxon>Gunneridae</taxon>
        <taxon>Pentapetalae</taxon>
        <taxon>rosids</taxon>
        <taxon>malvids</taxon>
        <taxon>Malvales</taxon>
        <taxon>Dipterocarpaceae</taxon>
        <taxon>Rubroshorea</taxon>
    </lineage>
</organism>